<dbReference type="Pfam" id="PF07992">
    <property type="entry name" value="Pyr_redox_2"/>
    <property type="match status" value="2"/>
</dbReference>
<dbReference type="Gene3D" id="3.50.50.60">
    <property type="entry name" value="FAD/NAD(P)-binding domain"/>
    <property type="match status" value="2"/>
</dbReference>
<evidence type="ECO:0000313" key="2">
    <source>
        <dbReference type="EMBL" id="NED94481.1"/>
    </source>
</evidence>
<dbReference type="InterPro" id="IPR052541">
    <property type="entry name" value="SQRD"/>
</dbReference>
<dbReference type="AlphaFoldDB" id="A0A6N9YHE3"/>
<dbReference type="SUPFAM" id="SSF51905">
    <property type="entry name" value="FAD/NAD(P)-binding domain"/>
    <property type="match status" value="2"/>
</dbReference>
<dbReference type="PANTHER" id="PTHR43755:SF1">
    <property type="entry name" value="FAD-DEPENDENT PYRIDINE NUCLEOTIDE-DISULPHIDE OXIDOREDUCTASE"/>
    <property type="match status" value="1"/>
</dbReference>
<feature type="domain" description="FAD/NAD(P)-binding" evidence="1">
    <location>
        <begin position="5"/>
        <end position="119"/>
    </location>
</feature>
<dbReference type="InterPro" id="IPR036188">
    <property type="entry name" value="FAD/NAD-bd_sf"/>
</dbReference>
<sequence>MSNTAVVLGAGFGGLSTASRLRETLPDGDRVVLVDRTFENVQGLSLLWLLRGWRSLDEVLVTPASGRLPGVELVTGTVEDIDLVNQRIGTTSGTLPYDALVVALGSELNTAAVPGLDEALAGGVAAHYYTPEAALDAHQKLSQVRAGTVLFLVTSIPYRCPAAPYEGAMLAADLLTETGARPNVSIEVHTPEPQPMPVAGPVVGQAVTAMLDEAGIGVRTGRQVERVDAAARQVVFTDGRTTSFDLLVVVPPHQPPGPVAAAGFSDAGWIPVDAETLATAVAGVWALGDVASITLASGKPLPKAAVFARGQGPVVAAGVANHLGYGVLDSRFTGDGHCYLEAGGHRAALGSGNFYHPDGPRITLSPPSAELHHAKEDEEAQWINQWSDA</sequence>
<dbReference type="RefSeq" id="WP_163816322.1">
    <property type="nucleotide sequence ID" value="NZ_JAAGOB010000002.1"/>
</dbReference>
<name>A0A6N9YHE3_9ACTN</name>
<reference evidence="2 3" key="1">
    <citation type="submission" date="2020-02" db="EMBL/GenBank/DDBJ databases">
        <authorList>
            <person name="Li X.-J."/>
            <person name="Feng X.-M."/>
        </authorList>
    </citation>
    <scope>NUCLEOTIDE SEQUENCE [LARGE SCALE GENOMIC DNA]</scope>
    <source>
        <strain evidence="2 3">CGMCC 4.7225</strain>
    </source>
</reference>
<dbReference type="PRINTS" id="PR00368">
    <property type="entry name" value="FADPNR"/>
</dbReference>
<dbReference type="EMBL" id="JAAGOB010000002">
    <property type="protein sequence ID" value="NED94481.1"/>
    <property type="molecule type" value="Genomic_DNA"/>
</dbReference>
<gene>
    <name evidence="2" type="ORF">G1H11_04065</name>
</gene>
<dbReference type="Proteomes" id="UP000469185">
    <property type="component" value="Unassembled WGS sequence"/>
</dbReference>
<accession>A0A6N9YHE3</accession>
<dbReference type="GO" id="GO:0016491">
    <property type="term" value="F:oxidoreductase activity"/>
    <property type="evidence" value="ECO:0007669"/>
    <property type="project" value="InterPro"/>
</dbReference>
<evidence type="ECO:0000259" key="1">
    <source>
        <dbReference type="Pfam" id="PF07992"/>
    </source>
</evidence>
<evidence type="ECO:0000313" key="3">
    <source>
        <dbReference type="Proteomes" id="UP000469185"/>
    </source>
</evidence>
<keyword evidence="3" id="KW-1185">Reference proteome</keyword>
<dbReference type="PANTHER" id="PTHR43755">
    <property type="match status" value="1"/>
</dbReference>
<dbReference type="InterPro" id="IPR023753">
    <property type="entry name" value="FAD/NAD-binding_dom"/>
</dbReference>
<feature type="domain" description="FAD/NAD(P)-binding" evidence="1">
    <location>
        <begin position="190"/>
        <end position="312"/>
    </location>
</feature>
<comment type="caution">
    <text evidence="2">The sequence shown here is derived from an EMBL/GenBank/DDBJ whole genome shotgun (WGS) entry which is preliminary data.</text>
</comment>
<proteinExistence type="predicted"/>
<protein>
    <submittedName>
        <fullName evidence="2">NAD(P)/FAD-dependent oxidoreductase</fullName>
    </submittedName>
</protein>
<organism evidence="2 3">
    <name type="scientific">Phytoactinopolyspora alkaliphila</name>
    <dbReference type="NCBI Taxonomy" id="1783498"/>
    <lineage>
        <taxon>Bacteria</taxon>
        <taxon>Bacillati</taxon>
        <taxon>Actinomycetota</taxon>
        <taxon>Actinomycetes</taxon>
        <taxon>Jiangellales</taxon>
        <taxon>Jiangellaceae</taxon>
        <taxon>Phytoactinopolyspora</taxon>
    </lineage>
</organism>